<name>F0SAF8_PSESL</name>
<dbReference type="SUPFAM" id="SSF63829">
    <property type="entry name" value="Calcium-dependent phosphotriesterase"/>
    <property type="match status" value="1"/>
</dbReference>
<dbReference type="CDD" id="cd14953">
    <property type="entry name" value="NHL_like_1"/>
    <property type="match status" value="1"/>
</dbReference>
<dbReference type="SUPFAM" id="SSF49373">
    <property type="entry name" value="Invasin/intimin cell-adhesion fragments"/>
    <property type="match status" value="3"/>
</dbReference>
<sequence length="1769" mass="189071">MKKLYISFFRNDQYLWIYKSRIGILLVCLLTLLQPRATAAGDSDWISHAAPEDNNEWRSVAYGNETFVAVAANGTHRVMTSPDGINWTVQTAVEANLWMSVTYGGGQFVAVAMDGFYGVMTSPDGINWTPRTAAKNSDWKSVVYGNGKFVAVSATGAVMSSPDGIVWTLRTTPASGEWSSVTYGGDKFVAVANKGTHRVMSSSDGVTWTVAAATEVTTWRSVTYGNGRFVAVANSGTNRVMTSTDGTTWTTVSTGGISSGWWGIVYSNGRFVVVGVGQSMTSTDGVTWTELTMSDLGNAWYSVTYGNGKFVAVSQNGTNRVMTYTPPSPKTPQTITFNEFPAYKVGDGPVTLSATSSSGLSVSYSSSNTNVATVTGNILTIVGTGTTEITATQQGNDDYLAAVPVKRNLKVSNKPSFTSTPVTEAKYHQSYSYSVTATKEDGLETTIVAENLPSWLNLEKKRGLSLIATSSEQLCAMAKDNEGNIYIASYEYYGIEKINKSNGQIGPVGNKNLGMVRSMEVYNGYLYISRVNEAKITRIPLSNPQYAAEENVLTNLSGVYNLKVYKGELYASVKDKIIKINTSNKTYETFLDLPGATIKGFAFNGAGTLYFSESSPNARLASYNGSMVTTVLTKAYNDVEIDENGVFYLADATGVTKYSADLSVSEQIYTEDAVIDLVISDQGIVFTTVSNFEIYKNESGTFLTGTPKTDDIGIHSVRLKASNDAGSTIQEFDITVSGPATLSGFSDISKIYGDAPFALTAPQSNNKGGIITYSSSDPTIASVSGNMVTIHKTGKVTITATQEAYQYYTESSITAELTINNKPSFTSTPVTEATYNQSYSYSVTATKEGGLETTIVAEDLPSWLALNTGINVSTLAGSTKGVVNGKGIEAQFDTPAGVVADAEGNIYVAEYGNSLIRKITADGQVSTFAGSTFGYADGIGTAAKFNGPQGMAIDASGNIYIAERGASRIRKITPQGLVSTIAGSGTNGNSNGVGTAASFNKPTGIAIDPWGNIYIADDLNHSIRKITPNGTVSTFAGNGTAGYADGVGVLARFNRPTGIITDALGNVYVSESSNYIRKITPNGTVSTFAGNGTAGYADGPGTSAMFNSPQAMVMDASDNIYVSESSNHRIRKITPAGEVSTVAGKGVQGNRDGTKEEAQFWGPVGIALDMSGNIYVAEWSNHRIRKITQGITLTGTPGITDVGINPVALKASNTVGSTSQQFDITVSGPAILKNFANINKTYGDAVFTLSQPGSNNTDGTFTYVSNNPAVASVNGNKVTILKSGIVKITAKQAAHSYFTETTIESTLTVAKAPLTITVDNKEKFVGTVNPILTITYSGFVNGENENVLTSQPIVSTSADNNSPIADYPILVSSAMGDNYNISYQPGILKVKPGGPTNIFFTEISLYENSPKGTVSGSFSSTSEDPTATFNYSLVAGQGGEDNGKFIFDGNQLKTLALLDYEQKQTYFIRVRSTTQHGFWLEKEFIVNLKDVNEAPTIDFINDQEICYNTIEQRINLTGITPGPESWQQVTLNVSGNNPDLLSLLEINNGQIRYRVAENKSGVVLITVAVKDNGGTDNGGIDEVKRIFQLRINSLPKNVITSDRGNKISKGEIANLTVNSDNGITYIWSPASGVVSGQNSAVLSVRPMVTTTYSVAVRNSSGCETISSFTVEVEDDYLAIAAENFITPNGDGVNDTWVINNIDAYPDHTLTIVDRSGKIVYAVRNYQNDWNGTLNGQPLAEGTYYYIIRFDQNQPNLKMAKGFITIVRSK</sequence>
<reference evidence="5" key="2">
    <citation type="submission" date="2011-02" db="EMBL/GenBank/DDBJ databases">
        <title>The complete genome of Pedobacter saltans DSM 12145.</title>
        <authorList>
            <consortium name="US DOE Joint Genome Institute (JGI-PGF)"/>
            <person name="Lucas S."/>
            <person name="Copeland A."/>
            <person name="Lapidus A."/>
            <person name="Bruce D."/>
            <person name="Goodwin L."/>
            <person name="Pitluck S."/>
            <person name="Kyrpides N."/>
            <person name="Mavromatis K."/>
            <person name="Pagani I."/>
            <person name="Ivanova N."/>
            <person name="Ovchinnikova G."/>
            <person name="Lu M."/>
            <person name="Detter J.C."/>
            <person name="Han C."/>
            <person name="Land M."/>
            <person name="Hauser L."/>
            <person name="Markowitz V."/>
            <person name="Cheng J.-F."/>
            <person name="Hugenholtz P."/>
            <person name="Woyke T."/>
            <person name="Wu D."/>
            <person name="Tindall B."/>
            <person name="Pomrenke H.G."/>
            <person name="Brambilla E."/>
            <person name="Klenk H.-P."/>
            <person name="Eisen J.A."/>
        </authorList>
    </citation>
    <scope>NUCLEOTIDE SEQUENCE [LARGE SCALE GENOMIC DNA]</scope>
    <source>
        <strain evidence="5">ATCC 51119 / DSM 12145 / JCM 21818 / LMG 10337 / NBRC 100064 / NCIMB 13643</strain>
    </source>
</reference>
<dbReference type="KEGG" id="psn:Pedsa_2026"/>
<gene>
    <name evidence="4" type="ordered locus">Pedsa_2026</name>
</gene>
<accession>F0SAF8</accession>
<dbReference type="GO" id="GO:0016020">
    <property type="term" value="C:membrane"/>
    <property type="evidence" value="ECO:0007669"/>
    <property type="project" value="InterPro"/>
</dbReference>
<feature type="repeat" description="NHL" evidence="2">
    <location>
        <begin position="1159"/>
        <end position="1190"/>
    </location>
</feature>
<dbReference type="InterPro" id="IPR036278">
    <property type="entry name" value="Sialidase_sf"/>
</dbReference>
<dbReference type="eggNOG" id="COG4447">
    <property type="taxonomic scope" value="Bacteria"/>
</dbReference>
<dbReference type="InterPro" id="IPR026341">
    <property type="entry name" value="T9SS_type_B"/>
</dbReference>
<dbReference type="SUPFAM" id="SSF101898">
    <property type="entry name" value="NHL repeat"/>
    <property type="match status" value="1"/>
</dbReference>
<feature type="domain" description="Cadherin" evidence="3">
    <location>
        <begin position="1397"/>
        <end position="1497"/>
    </location>
</feature>
<dbReference type="InterPro" id="IPR041286">
    <property type="entry name" value="MBG_2"/>
</dbReference>
<dbReference type="GO" id="GO:0007156">
    <property type="term" value="P:homophilic cell adhesion via plasma membrane adhesion molecules"/>
    <property type="evidence" value="ECO:0007669"/>
    <property type="project" value="InterPro"/>
</dbReference>
<dbReference type="eggNOG" id="COG5492">
    <property type="taxonomic scope" value="Bacteria"/>
</dbReference>
<feature type="repeat" description="NHL" evidence="2">
    <location>
        <begin position="999"/>
        <end position="1029"/>
    </location>
</feature>
<reference evidence="4 5" key="1">
    <citation type="journal article" date="2011" name="Stand. Genomic Sci.">
        <title>Complete genome sequence of the gliding, heparinolytic Pedobacter saltans type strain (113).</title>
        <authorList>
            <person name="Liolios K."/>
            <person name="Sikorski J."/>
            <person name="Lu M."/>
            <person name="Nolan M."/>
            <person name="Lapidus A."/>
            <person name="Lucas S."/>
            <person name="Hammon N."/>
            <person name="Deshpande S."/>
            <person name="Cheng J.F."/>
            <person name="Tapia R."/>
            <person name="Han C."/>
            <person name="Goodwin L."/>
            <person name="Pitluck S."/>
            <person name="Huntemann M."/>
            <person name="Ivanova N."/>
            <person name="Pagani I."/>
            <person name="Mavromatis K."/>
            <person name="Ovchinikova G."/>
            <person name="Pati A."/>
            <person name="Chen A."/>
            <person name="Palaniappan K."/>
            <person name="Land M."/>
            <person name="Hauser L."/>
            <person name="Brambilla E.M."/>
            <person name="Kotsyurbenko O."/>
            <person name="Rohde M."/>
            <person name="Tindall B.J."/>
            <person name="Abt B."/>
            <person name="Goker M."/>
            <person name="Detter J.C."/>
            <person name="Woyke T."/>
            <person name="Bristow J."/>
            <person name="Eisen J.A."/>
            <person name="Markowitz V."/>
            <person name="Hugenholtz P."/>
            <person name="Klenk H.P."/>
            <person name="Kyrpides N.C."/>
        </authorList>
    </citation>
    <scope>NUCLEOTIDE SEQUENCE [LARGE SCALE GENOMIC DNA]</scope>
    <source>
        <strain evidence="5">ATCC 51119 / DSM 12145 / JCM 21818 / LMG 10337 / NBRC 100064 / NCIMB 13643</strain>
    </source>
</reference>
<dbReference type="HOGENOM" id="CLU_238866_0_0_10"/>
<dbReference type="InterPro" id="IPR011042">
    <property type="entry name" value="6-blade_b-propeller_TolB-like"/>
</dbReference>
<dbReference type="InterPro" id="IPR015919">
    <property type="entry name" value="Cadherin-like_sf"/>
</dbReference>
<dbReference type="eggNOG" id="COG4886">
    <property type="taxonomic scope" value="Bacteria"/>
</dbReference>
<dbReference type="SUPFAM" id="SSF49313">
    <property type="entry name" value="Cadherin-like"/>
    <property type="match status" value="1"/>
</dbReference>
<dbReference type="PANTHER" id="PTHR13833">
    <property type="match status" value="1"/>
</dbReference>
<dbReference type="InterPro" id="IPR008964">
    <property type="entry name" value="Invasin/intimin_cell_adhesion"/>
</dbReference>
<dbReference type="OrthoDB" id="355609at2"/>
<dbReference type="Proteomes" id="UP000000310">
    <property type="component" value="Chromosome"/>
</dbReference>
<dbReference type="eggNOG" id="COG3391">
    <property type="taxonomic scope" value="Bacteria"/>
</dbReference>
<dbReference type="Gene3D" id="2.60.40.60">
    <property type="entry name" value="Cadherins"/>
    <property type="match status" value="1"/>
</dbReference>
<keyword evidence="1" id="KW-0677">Repeat</keyword>
<dbReference type="EMBL" id="CP002545">
    <property type="protein sequence ID" value="ADY52578.1"/>
    <property type="molecule type" value="Genomic_DNA"/>
</dbReference>
<dbReference type="SUPFAM" id="SSF50939">
    <property type="entry name" value="Sialidases"/>
    <property type="match status" value="2"/>
</dbReference>
<keyword evidence="5" id="KW-1185">Reference proteome</keyword>
<dbReference type="PROSITE" id="PS51125">
    <property type="entry name" value="NHL"/>
    <property type="match status" value="3"/>
</dbReference>
<evidence type="ECO:0000313" key="5">
    <source>
        <dbReference type="Proteomes" id="UP000000310"/>
    </source>
</evidence>
<dbReference type="Gene3D" id="2.60.40.1080">
    <property type="match status" value="2"/>
</dbReference>
<dbReference type="Pfam" id="PF01436">
    <property type="entry name" value="NHL"/>
    <property type="match status" value="1"/>
</dbReference>
<dbReference type="CDD" id="cd11304">
    <property type="entry name" value="Cadherin_repeat"/>
    <property type="match status" value="1"/>
</dbReference>
<dbReference type="Pfam" id="PF13585">
    <property type="entry name" value="CHU_C"/>
    <property type="match status" value="1"/>
</dbReference>
<dbReference type="NCBIfam" id="TIGR04131">
    <property type="entry name" value="Bac_Flav_CTERM"/>
    <property type="match status" value="1"/>
</dbReference>
<dbReference type="GO" id="GO:0005509">
    <property type="term" value="F:calcium ion binding"/>
    <property type="evidence" value="ECO:0007669"/>
    <property type="project" value="InterPro"/>
</dbReference>
<dbReference type="InterPro" id="IPR002126">
    <property type="entry name" value="Cadherin-like_dom"/>
</dbReference>
<dbReference type="RefSeq" id="WP_013633065.1">
    <property type="nucleotide sequence ID" value="NC_015177.1"/>
</dbReference>
<protein>
    <submittedName>
        <fullName evidence="4">NHL repeat containing protein</fullName>
    </submittedName>
</protein>
<dbReference type="Gene3D" id="2.120.10.30">
    <property type="entry name" value="TolB, C-terminal domain"/>
    <property type="match status" value="5"/>
</dbReference>
<dbReference type="PANTHER" id="PTHR13833:SF71">
    <property type="entry name" value="NHL DOMAIN-CONTAINING PROTEIN"/>
    <property type="match status" value="1"/>
</dbReference>
<dbReference type="InterPro" id="IPR001258">
    <property type="entry name" value="NHL_repeat"/>
</dbReference>
<feature type="repeat" description="NHL" evidence="2">
    <location>
        <begin position="940"/>
        <end position="975"/>
    </location>
</feature>
<organism evidence="4 5">
    <name type="scientific">Pseudopedobacter saltans (strain ATCC 51119 / DSM 12145 / JCM 21818 / CCUG 39354 / LMG 10337 / NBRC 100064 / NCIMB 13643)</name>
    <name type="common">Pedobacter saltans</name>
    <dbReference type="NCBI Taxonomy" id="762903"/>
    <lineage>
        <taxon>Bacteria</taxon>
        <taxon>Pseudomonadati</taxon>
        <taxon>Bacteroidota</taxon>
        <taxon>Sphingobacteriia</taxon>
        <taxon>Sphingobacteriales</taxon>
        <taxon>Sphingobacteriaceae</taxon>
        <taxon>Pseudopedobacter</taxon>
    </lineage>
</organism>
<dbReference type="Gene3D" id="3.30.160.710">
    <property type="match status" value="1"/>
</dbReference>
<proteinExistence type="predicted"/>
<dbReference type="Pfam" id="PF18676">
    <property type="entry name" value="MBG_2"/>
    <property type="match status" value="1"/>
</dbReference>
<evidence type="ECO:0000256" key="1">
    <source>
        <dbReference type="ARBA" id="ARBA00022737"/>
    </source>
</evidence>
<evidence type="ECO:0000259" key="3">
    <source>
        <dbReference type="PROSITE" id="PS50268"/>
    </source>
</evidence>
<evidence type="ECO:0000256" key="2">
    <source>
        <dbReference type="PROSITE-ProRule" id="PRU00504"/>
    </source>
</evidence>
<evidence type="ECO:0000313" key="4">
    <source>
        <dbReference type="EMBL" id="ADY52578.1"/>
    </source>
</evidence>
<dbReference type="PROSITE" id="PS50268">
    <property type="entry name" value="CADHERIN_2"/>
    <property type="match status" value="1"/>
</dbReference>